<gene>
    <name evidence="1" type="ORF">PSSU_1052</name>
</gene>
<dbReference type="Proteomes" id="UP000216454">
    <property type="component" value="Unassembled WGS sequence"/>
</dbReference>
<keyword evidence="2" id="KW-1185">Reference proteome</keyword>
<dbReference type="AlphaFoldDB" id="A0A261EX31"/>
<evidence type="ECO:0000313" key="2">
    <source>
        <dbReference type="Proteomes" id="UP000216454"/>
    </source>
</evidence>
<evidence type="ECO:0000313" key="1">
    <source>
        <dbReference type="EMBL" id="OZG51429.1"/>
    </source>
</evidence>
<reference evidence="1 2" key="1">
    <citation type="journal article" date="2017" name="BMC Genomics">
        <title>Comparative genomic and phylogenomic analyses of the Bifidobacteriaceae family.</title>
        <authorList>
            <person name="Lugli G.A."/>
            <person name="Milani C."/>
            <person name="Turroni F."/>
            <person name="Duranti S."/>
            <person name="Mancabelli L."/>
            <person name="Mangifesta M."/>
            <person name="Ferrario C."/>
            <person name="Modesto M."/>
            <person name="Mattarelli P."/>
            <person name="Jiri K."/>
            <person name="van Sinderen D."/>
            <person name="Ventura M."/>
        </authorList>
    </citation>
    <scope>NUCLEOTIDE SEQUENCE [LARGE SCALE GENOMIC DNA]</scope>
    <source>
        <strain evidence="1 2">DSM 24744</strain>
    </source>
</reference>
<protein>
    <submittedName>
        <fullName evidence="1">Uncharacterized protein</fullName>
    </submittedName>
</protein>
<dbReference type="EMBL" id="MWWQ01000008">
    <property type="protein sequence ID" value="OZG51429.1"/>
    <property type="molecule type" value="Genomic_DNA"/>
</dbReference>
<organism evidence="1 2">
    <name type="scientific">Pseudoscardovia suis</name>
    <dbReference type="NCBI Taxonomy" id="987063"/>
    <lineage>
        <taxon>Bacteria</taxon>
        <taxon>Bacillati</taxon>
        <taxon>Actinomycetota</taxon>
        <taxon>Actinomycetes</taxon>
        <taxon>Bifidobacteriales</taxon>
        <taxon>Bifidobacteriaceae</taxon>
        <taxon>Pseudoscardovia</taxon>
    </lineage>
</organism>
<comment type="caution">
    <text evidence="1">The sequence shown here is derived from an EMBL/GenBank/DDBJ whole genome shotgun (WGS) entry which is preliminary data.</text>
</comment>
<accession>A0A261EX31</accession>
<name>A0A261EX31_9BIFI</name>
<proteinExistence type="predicted"/>
<dbReference type="RefSeq" id="WP_094691392.1">
    <property type="nucleotide sequence ID" value="NZ_MWWQ01000008.1"/>
</dbReference>
<sequence>MKAQGVVSANVAAVASVVLAVANSINSTISTNSITGIIGEIISDAIVVLRNILVVLGRIINSPSSLVD</sequence>